<evidence type="ECO:0000256" key="1">
    <source>
        <dbReference type="SAM" id="Phobius"/>
    </source>
</evidence>
<dbReference type="RefSeq" id="WP_311797301.1">
    <property type="nucleotide sequence ID" value="NZ_JARQAI010000018.1"/>
</dbReference>
<comment type="caution">
    <text evidence="2">The sequence shown here is derived from an EMBL/GenBank/DDBJ whole genome shotgun (WGS) entry which is preliminary data.</text>
</comment>
<keyword evidence="1" id="KW-1133">Transmembrane helix</keyword>
<evidence type="ECO:0000313" key="3">
    <source>
        <dbReference type="Proteomes" id="UP001180842"/>
    </source>
</evidence>
<feature type="transmembrane region" description="Helical" evidence="1">
    <location>
        <begin position="12"/>
        <end position="32"/>
    </location>
</feature>
<accession>A0AAE4L4C5</accession>
<reference evidence="2" key="1">
    <citation type="submission" date="2023-03" db="EMBL/GenBank/DDBJ databases">
        <authorList>
            <person name="Shen W."/>
            <person name="Cai J."/>
        </authorList>
    </citation>
    <scope>NUCLEOTIDE SEQUENCE</scope>
    <source>
        <strain evidence="2">P69-2</strain>
    </source>
</reference>
<evidence type="ECO:0000313" key="2">
    <source>
        <dbReference type="EMBL" id="MDT2737674.1"/>
    </source>
</evidence>
<feature type="transmembrane region" description="Helical" evidence="1">
    <location>
        <begin position="38"/>
        <end position="56"/>
    </location>
</feature>
<dbReference type="Pfam" id="PF16938">
    <property type="entry name" value="Phage_holin_Dp1"/>
    <property type="match status" value="1"/>
</dbReference>
<dbReference type="AlphaFoldDB" id="A0AAE4L4C5"/>
<keyword evidence="1" id="KW-0472">Membrane</keyword>
<protein>
    <submittedName>
        <fullName evidence="2">Phage holin</fullName>
    </submittedName>
</protein>
<dbReference type="EMBL" id="JARQAI010000018">
    <property type="protein sequence ID" value="MDT2737674.1"/>
    <property type="molecule type" value="Genomic_DNA"/>
</dbReference>
<proteinExistence type="predicted"/>
<keyword evidence="1" id="KW-0812">Transmembrane</keyword>
<organism evidence="2 3">
    <name type="scientific">Enterococcus pseudoavium</name>
    <dbReference type="NCBI Taxonomy" id="44007"/>
    <lineage>
        <taxon>Bacteria</taxon>
        <taxon>Bacillati</taxon>
        <taxon>Bacillota</taxon>
        <taxon>Bacilli</taxon>
        <taxon>Lactobacillales</taxon>
        <taxon>Enterococcaceae</taxon>
        <taxon>Enterococcus</taxon>
    </lineage>
</organism>
<sequence length="66" mass="7338">MKNETFDKLKWFAIFFVPATAVLINTIGQALNWPYTDTAVLVINALGVYIGSLLGVSNRTYNKLNS</sequence>
<dbReference type="Proteomes" id="UP001180842">
    <property type="component" value="Unassembled WGS sequence"/>
</dbReference>
<dbReference type="InterPro" id="IPR031612">
    <property type="entry name" value="Phage_holin_Dp1"/>
</dbReference>
<name>A0AAE4L4C5_9ENTE</name>
<gene>
    <name evidence="2" type="ORF">P7H00_11185</name>
</gene>